<keyword evidence="2" id="KW-0597">Phosphoprotein</keyword>
<dbReference type="Pfam" id="PF08659">
    <property type="entry name" value="KR"/>
    <property type="match status" value="1"/>
</dbReference>
<dbReference type="SMART" id="SM01294">
    <property type="entry name" value="PKS_PP_betabranch"/>
    <property type="match status" value="1"/>
</dbReference>
<dbReference type="CDD" id="cd08956">
    <property type="entry name" value="KR_3_FAS_SDR_x"/>
    <property type="match status" value="1"/>
</dbReference>
<feature type="domain" description="Carrier" evidence="6">
    <location>
        <begin position="217"/>
        <end position="292"/>
    </location>
</feature>
<evidence type="ECO:0000256" key="5">
    <source>
        <dbReference type="SAM" id="MobiDB-lite"/>
    </source>
</evidence>
<dbReference type="SUPFAM" id="SSF47336">
    <property type="entry name" value="ACP-like"/>
    <property type="match status" value="1"/>
</dbReference>
<dbReference type="EMBL" id="CP031320">
    <property type="protein sequence ID" value="AXK33716.1"/>
    <property type="molecule type" value="Genomic_DNA"/>
</dbReference>
<accession>A0A345XQ00</accession>
<protein>
    <submittedName>
        <fullName evidence="7">KR domain-containing protein</fullName>
    </submittedName>
</protein>
<dbReference type="InterPro" id="IPR013968">
    <property type="entry name" value="PKS_KR"/>
</dbReference>
<evidence type="ECO:0000259" key="6">
    <source>
        <dbReference type="PROSITE" id="PS50075"/>
    </source>
</evidence>
<dbReference type="PANTHER" id="PTHR43775">
    <property type="entry name" value="FATTY ACID SYNTHASE"/>
    <property type="match status" value="1"/>
</dbReference>
<gene>
    <name evidence="7" type="ORF">DVA86_14690</name>
</gene>
<evidence type="ECO:0000256" key="1">
    <source>
        <dbReference type="ARBA" id="ARBA00022450"/>
    </source>
</evidence>
<feature type="compositionally biased region" description="Low complexity" evidence="5">
    <location>
        <begin position="191"/>
        <end position="202"/>
    </location>
</feature>
<dbReference type="PANTHER" id="PTHR43775:SF51">
    <property type="entry name" value="INACTIVE PHENOLPHTHIOCEROL SYNTHESIS POLYKETIDE SYNTHASE TYPE I PKS1-RELATED"/>
    <property type="match status" value="1"/>
</dbReference>
<proteinExistence type="predicted"/>
<dbReference type="Proteomes" id="UP000254425">
    <property type="component" value="Chromosome"/>
</dbReference>
<keyword evidence="4" id="KW-0511">Multifunctional enzyme</keyword>
<feature type="region of interest" description="Disordered" evidence="5">
    <location>
        <begin position="184"/>
        <end position="205"/>
    </location>
</feature>
<dbReference type="SMART" id="SM00822">
    <property type="entry name" value="PKS_KR"/>
    <property type="match status" value="1"/>
</dbReference>
<dbReference type="InterPro" id="IPR057326">
    <property type="entry name" value="KR_dom"/>
</dbReference>
<dbReference type="KEGG" id="sarm:DVA86_14690"/>
<dbReference type="InterPro" id="IPR006162">
    <property type="entry name" value="Ppantetheine_attach_site"/>
</dbReference>
<dbReference type="InterPro" id="IPR036736">
    <property type="entry name" value="ACP-like_sf"/>
</dbReference>
<evidence type="ECO:0000256" key="4">
    <source>
        <dbReference type="ARBA" id="ARBA00023268"/>
    </source>
</evidence>
<dbReference type="Gene3D" id="1.10.1200.10">
    <property type="entry name" value="ACP-like"/>
    <property type="match status" value="1"/>
</dbReference>
<keyword evidence="3" id="KW-0808">Transferase</keyword>
<dbReference type="InterPro" id="IPR020806">
    <property type="entry name" value="PKS_PP-bd"/>
</dbReference>
<dbReference type="InterPro" id="IPR009081">
    <property type="entry name" value="PP-bd_ACP"/>
</dbReference>
<evidence type="ECO:0000256" key="2">
    <source>
        <dbReference type="ARBA" id="ARBA00022553"/>
    </source>
</evidence>
<keyword evidence="8" id="KW-1185">Reference proteome</keyword>
<name>A0A345XQ00_9ACTN</name>
<dbReference type="Gene3D" id="3.40.50.720">
    <property type="entry name" value="NAD(P)-binding Rossmann-like Domain"/>
    <property type="match status" value="1"/>
</dbReference>
<dbReference type="Pfam" id="PF00550">
    <property type="entry name" value="PP-binding"/>
    <property type="match status" value="1"/>
</dbReference>
<reference evidence="7 8" key="1">
    <citation type="submission" date="2018-07" db="EMBL/GenBank/DDBJ databases">
        <title>Draft genome of the type strain Streptomyces armeniacus ATCC 15676.</title>
        <authorList>
            <person name="Labana P."/>
            <person name="Gosse J.T."/>
            <person name="Boddy C.N."/>
        </authorList>
    </citation>
    <scope>NUCLEOTIDE SEQUENCE [LARGE SCALE GENOMIC DNA]</scope>
    <source>
        <strain evidence="7 8">ATCC 15676</strain>
    </source>
</reference>
<evidence type="ECO:0000313" key="7">
    <source>
        <dbReference type="EMBL" id="AXK33716.1"/>
    </source>
</evidence>
<dbReference type="SUPFAM" id="SSF51735">
    <property type="entry name" value="NAD(P)-binding Rossmann-fold domains"/>
    <property type="match status" value="1"/>
</dbReference>
<sequence>MKGLLAGIPADRPLTGVVHTAGVLDDGVIGSLTPERLDTVLRPKADAVANLHELTRDADLAAFVVFSSIAGTFGGAGQGNYSAANAFLDALAQHRHAQGLPATSLAWGAWAPGAGMTSDLSEADMQRMARTGMLPLAVDQGLALLDTAAGLDRPVFLPMNLDVSVLRDQPELVTPMMRGLVRTTQRRAVESPSGGAAPGGASLADQLAPLSTPDREQLLTDVVAAQAAAVLGHASADDIEPDQAFKDLGFDSLTAVELRNRLGAATSVRLPATLVFDYPTPLALVRHLLEEIAPPEISGADSVGGELDRLESALASASVDDDDRTRIAARLQDLLAQVQDGAAAPVRRTAAAEPEDAELDSVASADELFDLIDKELGSL</sequence>
<evidence type="ECO:0000256" key="3">
    <source>
        <dbReference type="ARBA" id="ARBA00022679"/>
    </source>
</evidence>
<dbReference type="InterPro" id="IPR036291">
    <property type="entry name" value="NAD(P)-bd_dom_sf"/>
</dbReference>
<evidence type="ECO:0000313" key="8">
    <source>
        <dbReference type="Proteomes" id="UP000254425"/>
    </source>
</evidence>
<dbReference type="AlphaFoldDB" id="A0A345XQ00"/>
<dbReference type="SMART" id="SM00823">
    <property type="entry name" value="PKS_PP"/>
    <property type="match status" value="1"/>
</dbReference>
<keyword evidence="1" id="KW-0596">Phosphopantetheine</keyword>
<dbReference type="PROSITE" id="PS50075">
    <property type="entry name" value="CARRIER"/>
    <property type="match status" value="1"/>
</dbReference>
<dbReference type="GO" id="GO:0031177">
    <property type="term" value="F:phosphopantetheine binding"/>
    <property type="evidence" value="ECO:0007669"/>
    <property type="project" value="InterPro"/>
</dbReference>
<dbReference type="PROSITE" id="PS00012">
    <property type="entry name" value="PHOSPHOPANTETHEINE"/>
    <property type="match status" value="1"/>
</dbReference>
<dbReference type="GO" id="GO:0017000">
    <property type="term" value="P:antibiotic biosynthetic process"/>
    <property type="evidence" value="ECO:0007669"/>
    <property type="project" value="UniProtKB-ARBA"/>
</dbReference>
<dbReference type="FunFam" id="1.10.1200.10:FF:000007">
    <property type="entry name" value="Probable polyketide synthase pks17"/>
    <property type="match status" value="1"/>
</dbReference>
<dbReference type="InterPro" id="IPR050091">
    <property type="entry name" value="PKS_NRPS_Biosynth_Enz"/>
</dbReference>
<dbReference type="GO" id="GO:0006633">
    <property type="term" value="P:fatty acid biosynthetic process"/>
    <property type="evidence" value="ECO:0007669"/>
    <property type="project" value="TreeGrafter"/>
</dbReference>
<dbReference type="GO" id="GO:0004312">
    <property type="term" value="F:fatty acid synthase activity"/>
    <property type="evidence" value="ECO:0007669"/>
    <property type="project" value="TreeGrafter"/>
</dbReference>
<organism evidence="7 8">
    <name type="scientific">Streptomyces armeniacus</name>
    <dbReference type="NCBI Taxonomy" id="83291"/>
    <lineage>
        <taxon>Bacteria</taxon>
        <taxon>Bacillati</taxon>
        <taxon>Actinomycetota</taxon>
        <taxon>Actinomycetes</taxon>
        <taxon>Kitasatosporales</taxon>
        <taxon>Streptomycetaceae</taxon>
        <taxon>Streptomyces</taxon>
    </lineage>
</organism>